<organism evidence="2 3">
    <name type="scientific">Clostridium punense</name>
    <dbReference type="NCBI Taxonomy" id="1054297"/>
    <lineage>
        <taxon>Bacteria</taxon>
        <taxon>Bacillati</taxon>
        <taxon>Bacillota</taxon>
        <taxon>Clostridia</taxon>
        <taxon>Eubacteriales</taxon>
        <taxon>Clostridiaceae</taxon>
        <taxon>Clostridium</taxon>
    </lineage>
</organism>
<evidence type="ECO:0000313" key="3">
    <source>
        <dbReference type="Proteomes" id="UP001519308"/>
    </source>
</evidence>
<dbReference type="EMBL" id="JAGGLL010000005">
    <property type="protein sequence ID" value="MBP2021201.1"/>
    <property type="molecule type" value="Genomic_DNA"/>
</dbReference>
<feature type="signal peptide" evidence="1">
    <location>
        <begin position="1"/>
        <end position="29"/>
    </location>
</feature>
<proteinExistence type="predicted"/>
<dbReference type="Proteomes" id="UP001519308">
    <property type="component" value="Unassembled WGS sequence"/>
</dbReference>
<keyword evidence="1" id="KW-0732">Signal</keyword>
<comment type="caution">
    <text evidence="2">The sequence shown here is derived from an EMBL/GenBank/DDBJ whole genome shotgun (WGS) entry which is preliminary data.</text>
</comment>
<evidence type="ECO:0000256" key="1">
    <source>
        <dbReference type="SAM" id="SignalP"/>
    </source>
</evidence>
<feature type="chain" id="PRO_5045717566" description="SbsC C-terminal domain-containing protein" evidence="1">
    <location>
        <begin position="30"/>
        <end position="352"/>
    </location>
</feature>
<accession>A0ABS4K1Q5</accession>
<dbReference type="RefSeq" id="WP_021281288.1">
    <property type="nucleotide sequence ID" value="NZ_JAGGLL010000005.1"/>
</dbReference>
<evidence type="ECO:0008006" key="4">
    <source>
        <dbReference type="Google" id="ProtNLM"/>
    </source>
</evidence>
<evidence type="ECO:0000313" key="2">
    <source>
        <dbReference type="EMBL" id="MBP2021201.1"/>
    </source>
</evidence>
<gene>
    <name evidence="2" type="ORF">J2Z44_000988</name>
</gene>
<sequence>MLNKKSLKTLMTAGLCLLMLGGMAPNVLAQTATDTKMKIAAVDYNLLHKNAYDAVMTCLDERTQPSINEARTAIAKLKGTPAEWAMGELSRHTDTVQHELFVKFMRYIYGDKTVAKVRMLQWEINEARDLVIAFDTYEGNKGYTPTWSATLDMYQQIIIKEALTMVERAEKEKQESLVKDARLHIEDLASARNKDVIDFAKYLSYRVNEIKIGSGSGETIPTGSIYAYKNHIRMFIDKEGFIPVIERNTSGTAWEKLGTICLEHGSDATTNLNPFSNEVHKSLGAYASVIIKNYEFESQENYSELIRLVDGQVLGRLWEKGKLEEFQPKTLTKEQIDYFNNTSMDVLLSKLK</sequence>
<keyword evidence="3" id="KW-1185">Reference proteome</keyword>
<reference evidence="2 3" key="1">
    <citation type="submission" date="2021-03" db="EMBL/GenBank/DDBJ databases">
        <title>Genomic Encyclopedia of Type Strains, Phase IV (KMG-IV): sequencing the most valuable type-strain genomes for metagenomic binning, comparative biology and taxonomic classification.</title>
        <authorList>
            <person name="Goeker M."/>
        </authorList>
    </citation>
    <scope>NUCLEOTIDE SEQUENCE [LARGE SCALE GENOMIC DNA]</scope>
    <source>
        <strain evidence="2 3">DSM 28650</strain>
    </source>
</reference>
<name>A0ABS4K1Q5_9CLOT</name>
<protein>
    <recommendedName>
        <fullName evidence="4">SbsC C-terminal domain-containing protein</fullName>
    </recommendedName>
</protein>